<sequence length="91" mass="10214">MVEIPTPLKSVGISFFGCFILFFCLETKEPKIQGSNFFCYKIEDLAKSFELDALRQQMILNASSSILLNATKFNALTTLKPDTLIQLSCNL</sequence>
<dbReference type="EMBL" id="JRLY01000016">
    <property type="protein sequence ID" value="KGO91657.1"/>
    <property type="molecule type" value="Genomic_DNA"/>
</dbReference>
<gene>
    <name evidence="1" type="ORF">Q766_16630</name>
</gene>
<name>A0A0A2MG88_9FLAO</name>
<comment type="caution">
    <text evidence="1">The sequence shown here is derived from an EMBL/GenBank/DDBJ whole genome shotgun (WGS) entry which is preliminary data.</text>
</comment>
<dbReference type="Proteomes" id="UP000030111">
    <property type="component" value="Unassembled WGS sequence"/>
</dbReference>
<dbReference type="AlphaFoldDB" id="A0A0A2MG88"/>
<protein>
    <submittedName>
        <fullName evidence="1">Uncharacterized protein</fullName>
    </submittedName>
</protein>
<reference evidence="1 2" key="1">
    <citation type="submission" date="2013-09" db="EMBL/GenBank/DDBJ databases">
        <authorList>
            <person name="Zeng Z."/>
            <person name="Chen C."/>
        </authorList>
    </citation>
    <scope>NUCLEOTIDE SEQUENCE [LARGE SCALE GENOMIC DNA]</scope>
    <source>
        <strain evidence="1 2">WB 4.1-42</strain>
    </source>
</reference>
<organism evidence="1 2">
    <name type="scientific">Flavobacterium subsaxonicum WB 4.1-42 = DSM 21790</name>
    <dbReference type="NCBI Taxonomy" id="1121898"/>
    <lineage>
        <taxon>Bacteria</taxon>
        <taxon>Pseudomonadati</taxon>
        <taxon>Bacteroidota</taxon>
        <taxon>Flavobacteriia</taxon>
        <taxon>Flavobacteriales</taxon>
        <taxon>Flavobacteriaceae</taxon>
        <taxon>Flavobacterium</taxon>
    </lineage>
</organism>
<accession>A0A0A2MG88</accession>
<evidence type="ECO:0000313" key="1">
    <source>
        <dbReference type="EMBL" id="KGO91657.1"/>
    </source>
</evidence>
<evidence type="ECO:0000313" key="2">
    <source>
        <dbReference type="Proteomes" id="UP000030111"/>
    </source>
</evidence>
<proteinExistence type="predicted"/>
<keyword evidence="2" id="KW-1185">Reference proteome</keyword>